<evidence type="ECO:0000256" key="1">
    <source>
        <dbReference type="ARBA" id="ARBA00008773"/>
    </source>
</evidence>
<dbReference type="Pfam" id="PF00332">
    <property type="entry name" value="Glyco_hydro_17"/>
    <property type="match status" value="1"/>
</dbReference>
<dbReference type="Gene3D" id="3.20.20.80">
    <property type="entry name" value="Glycosidases"/>
    <property type="match status" value="1"/>
</dbReference>
<evidence type="ECO:0000256" key="3">
    <source>
        <dbReference type="ARBA" id="ARBA00023295"/>
    </source>
</evidence>
<dbReference type="SUPFAM" id="SSF51445">
    <property type="entry name" value="(Trans)glycosidases"/>
    <property type="match status" value="1"/>
</dbReference>
<feature type="chain" id="PRO_5019012870" evidence="6">
    <location>
        <begin position="37"/>
        <end position="365"/>
    </location>
</feature>
<reference evidence="7 8" key="1">
    <citation type="journal article" date="2019" name="Nat. Plants">
        <title>Stout camphor tree genome fills gaps in understanding of flowering plant genome evolution.</title>
        <authorList>
            <person name="Chaw S.M."/>
            <person name="Liu Y.C."/>
            <person name="Wu Y.W."/>
            <person name="Wang H.Y."/>
            <person name="Lin C.I."/>
            <person name="Wu C.S."/>
            <person name="Ke H.M."/>
            <person name="Chang L.Y."/>
            <person name="Hsu C.Y."/>
            <person name="Yang H.T."/>
            <person name="Sudianto E."/>
            <person name="Hsu M.H."/>
            <person name="Wu K.P."/>
            <person name="Wang L.N."/>
            <person name="Leebens-Mack J.H."/>
            <person name="Tsai I.J."/>
        </authorList>
    </citation>
    <scope>NUCLEOTIDE SEQUENCE [LARGE SCALE GENOMIC DNA]</scope>
    <source>
        <strain evidence="8">cv. Chaw 1501</strain>
        <tissue evidence="7">Young leaves</tissue>
    </source>
</reference>
<gene>
    <name evidence="7" type="ORF">CKAN_00451700</name>
</gene>
<dbReference type="GO" id="GO:0004553">
    <property type="term" value="F:hydrolase activity, hydrolyzing O-glycosyl compounds"/>
    <property type="evidence" value="ECO:0007669"/>
    <property type="project" value="InterPro"/>
</dbReference>
<dbReference type="InterPro" id="IPR000490">
    <property type="entry name" value="Glyco_hydro_17"/>
</dbReference>
<keyword evidence="3 5" id="KW-0326">Glycosidase</keyword>
<dbReference type="GO" id="GO:0005975">
    <property type="term" value="P:carbohydrate metabolic process"/>
    <property type="evidence" value="ECO:0007669"/>
    <property type="project" value="InterPro"/>
</dbReference>
<dbReference type="STRING" id="337451.A0A443NC70"/>
<sequence length="365" mass="40356">MHYISQWPFSSYTNISMFASMLLMGLLMAILQLAGAQSIGVCYGMLGNNLPPPQEVVNLYQSQNIGRMRLYDPNRAALDALRWSNIELLLDVPNDRLQEMAYNPSAANAWVQDNVLNYWPSVKFRYIAVGNEVIPGGLAQFVLPAMQNIYNAISSAGLRDQIKVSTSIHMGVLGNSYPPSQGSFGGEAIQYLQPIIGFLASTQAPLLANVYTYFSYAGNPRDISLPYALFTSPSTVVWDGSLQYQNLFDAMVDALYSAVERVGGYNVEIVISESGWPSAGGFAATVENAQTYNSNLIRHVSRGTPKRPGRPLETYIFALFNENQKTGADIEQNFGLFYPNKQPVYSINFTPGLQDGLIRYIFDAL</sequence>
<evidence type="ECO:0000256" key="2">
    <source>
        <dbReference type="ARBA" id="ARBA00022801"/>
    </source>
</evidence>
<dbReference type="AlphaFoldDB" id="A0A443NC70"/>
<proteinExistence type="inferred from homology"/>
<comment type="similarity">
    <text evidence="1 4">Belongs to the glycosyl hydrolase 17 family.</text>
</comment>
<evidence type="ECO:0000256" key="4">
    <source>
        <dbReference type="RuleBase" id="RU004335"/>
    </source>
</evidence>
<keyword evidence="8" id="KW-1185">Reference proteome</keyword>
<evidence type="ECO:0000313" key="8">
    <source>
        <dbReference type="Proteomes" id="UP000283530"/>
    </source>
</evidence>
<feature type="signal peptide" evidence="6">
    <location>
        <begin position="1"/>
        <end position="36"/>
    </location>
</feature>
<evidence type="ECO:0000256" key="5">
    <source>
        <dbReference type="RuleBase" id="RU004336"/>
    </source>
</evidence>
<dbReference type="EMBL" id="QPKB01000002">
    <property type="protein sequence ID" value="RWR76103.1"/>
    <property type="molecule type" value="Genomic_DNA"/>
</dbReference>
<dbReference type="PANTHER" id="PTHR32227">
    <property type="entry name" value="GLUCAN ENDO-1,3-BETA-GLUCOSIDASE BG1-RELATED-RELATED"/>
    <property type="match status" value="1"/>
</dbReference>
<dbReference type="InterPro" id="IPR044965">
    <property type="entry name" value="Glyco_hydro_17_plant"/>
</dbReference>
<keyword evidence="2 5" id="KW-0378">Hydrolase</keyword>
<name>A0A443NC70_9MAGN</name>
<evidence type="ECO:0000256" key="6">
    <source>
        <dbReference type="SAM" id="SignalP"/>
    </source>
</evidence>
<comment type="caution">
    <text evidence="7">The sequence shown here is derived from an EMBL/GenBank/DDBJ whole genome shotgun (WGS) entry which is preliminary data.</text>
</comment>
<keyword evidence="6" id="KW-0732">Signal</keyword>
<dbReference type="PROSITE" id="PS00587">
    <property type="entry name" value="GLYCOSYL_HYDROL_F17"/>
    <property type="match status" value="1"/>
</dbReference>
<protein>
    <submittedName>
        <fullName evidence="7">Glucan endo-1,3-beta-glucosidase, basic vacuolar isoform-like protein</fullName>
    </submittedName>
</protein>
<evidence type="ECO:0000313" key="7">
    <source>
        <dbReference type="EMBL" id="RWR76103.1"/>
    </source>
</evidence>
<accession>A0A443NC70</accession>
<dbReference type="Proteomes" id="UP000283530">
    <property type="component" value="Unassembled WGS sequence"/>
</dbReference>
<dbReference type="InterPro" id="IPR017853">
    <property type="entry name" value="GH"/>
</dbReference>
<dbReference type="FunFam" id="3.20.20.80:FF:000010">
    <property type="entry name" value="glucan endo-1,3-beta-glucosidase, basic"/>
    <property type="match status" value="1"/>
</dbReference>
<organism evidence="7 8">
    <name type="scientific">Cinnamomum micranthum f. kanehirae</name>
    <dbReference type="NCBI Taxonomy" id="337451"/>
    <lineage>
        <taxon>Eukaryota</taxon>
        <taxon>Viridiplantae</taxon>
        <taxon>Streptophyta</taxon>
        <taxon>Embryophyta</taxon>
        <taxon>Tracheophyta</taxon>
        <taxon>Spermatophyta</taxon>
        <taxon>Magnoliopsida</taxon>
        <taxon>Magnoliidae</taxon>
        <taxon>Laurales</taxon>
        <taxon>Lauraceae</taxon>
        <taxon>Cinnamomum</taxon>
    </lineage>
</organism>
<dbReference type="OrthoDB" id="941679at2759"/>